<dbReference type="InterPro" id="IPR011990">
    <property type="entry name" value="TPR-like_helical_dom_sf"/>
</dbReference>
<evidence type="ECO:0000256" key="4">
    <source>
        <dbReference type="ARBA" id="ARBA00023136"/>
    </source>
</evidence>
<evidence type="ECO:0000259" key="6">
    <source>
        <dbReference type="Pfam" id="PF07980"/>
    </source>
</evidence>
<evidence type="ECO:0000256" key="1">
    <source>
        <dbReference type="ARBA" id="ARBA00004442"/>
    </source>
</evidence>
<dbReference type="SUPFAM" id="SSF48452">
    <property type="entry name" value="TPR-like"/>
    <property type="match status" value="1"/>
</dbReference>
<dbReference type="InterPro" id="IPR012944">
    <property type="entry name" value="SusD_RagB_dom"/>
</dbReference>
<evidence type="ECO:0000313" key="9">
    <source>
        <dbReference type="Proteomes" id="UP001232063"/>
    </source>
</evidence>
<evidence type="ECO:0000256" key="5">
    <source>
        <dbReference type="ARBA" id="ARBA00023237"/>
    </source>
</evidence>
<keyword evidence="3" id="KW-0732">Signal</keyword>
<reference evidence="8" key="1">
    <citation type="submission" date="2023-05" db="EMBL/GenBank/DDBJ databases">
        <authorList>
            <person name="Zhang X."/>
        </authorList>
    </citation>
    <scope>NUCLEOTIDE SEQUENCE</scope>
    <source>
        <strain evidence="8">BD1B2-1</strain>
    </source>
</reference>
<evidence type="ECO:0000259" key="7">
    <source>
        <dbReference type="Pfam" id="PF14322"/>
    </source>
</evidence>
<protein>
    <submittedName>
        <fullName evidence="8">RagB/SusD family nutrient uptake outer membrane protein</fullName>
    </submittedName>
</protein>
<evidence type="ECO:0000256" key="2">
    <source>
        <dbReference type="ARBA" id="ARBA00006275"/>
    </source>
</evidence>
<dbReference type="GO" id="GO:0009279">
    <property type="term" value="C:cell outer membrane"/>
    <property type="evidence" value="ECO:0007669"/>
    <property type="project" value="UniProtKB-SubCell"/>
</dbReference>
<dbReference type="EMBL" id="JASJOU010000008">
    <property type="protein sequence ID" value="MDJ1503479.1"/>
    <property type="molecule type" value="Genomic_DNA"/>
</dbReference>
<keyword evidence="5" id="KW-0998">Cell outer membrane</keyword>
<feature type="domain" description="SusD-like N-terminal" evidence="7">
    <location>
        <begin position="95"/>
        <end position="217"/>
    </location>
</feature>
<dbReference type="Pfam" id="PF14322">
    <property type="entry name" value="SusD-like_3"/>
    <property type="match status" value="1"/>
</dbReference>
<sequence length="518" mass="57244">MMNFGKKILLLGLPLTLILSNCTDLEDNVVGKPVDNTETGSCSAAKGNASEALGSAYARLNDFSDQSNAYAMEEHPSDEMMGPTRGTDWDDFGTWRKLHQHTWDSQHNQIIAAWDNLNNGVYRSLQSIYFATPAQTQIKAEATFLKAFYSFYIVDLYGQLPSTDLANTCDGAKISSRSQAVDTLVKDLNYAVANLSSGSAGKATKEAAEFLLAKVYLNKAVYKQDPQSPAGPYTFDKADMDKVIELCNAIIASGKYELTAKGKYFDNFHWENGTRSKELIFTVENNEGSPIANARNRYYMGLHYNQIPSGWNGFTTLGDFYNSFEATDERVGGTYPGVTDKIGLNVGFLVGQQYDKDGKKLKTRGGEDLIFTPDINLSAAGEEKGIRVVKYVPEPGNLDNGGHDYVFFRYADVLLMKAEALLRGGTDPNGETAASLVNTLRTTRGASTLGTVDLAAVLAERGRELYYEGWRRNDQIRFEKFLTPVDQRPAQSDAHVVVFPLPQKVVDTNPTWSQNFGY</sequence>
<organism evidence="8 9">
    <name type="scientific">Xanthocytophaga agilis</name>
    <dbReference type="NCBI Taxonomy" id="3048010"/>
    <lineage>
        <taxon>Bacteria</taxon>
        <taxon>Pseudomonadati</taxon>
        <taxon>Bacteroidota</taxon>
        <taxon>Cytophagia</taxon>
        <taxon>Cytophagales</taxon>
        <taxon>Rhodocytophagaceae</taxon>
        <taxon>Xanthocytophaga</taxon>
    </lineage>
</organism>
<dbReference type="Proteomes" id="UP001232063">
    <property type="component" value="Unassembled WGS sequence"/>
</dbReference>
<comment type="similarity">
    <text evidence="2">Belongs to the SusD family.</text>
</comment>
<dbReference type="AlphaFoldDB" id="A0AAE3R8R6"/>
<evidence type="ECO:0000313" key="8">
    <source>
        <dbReference type="EMBL" id="MDJ1503479.1"/>
    </source>
</evidence>
<name>A0AAE3R8R6_9BACT</name>
<proteinExistence type="inferred from homology"/>
<keyword evidence="4" id="KW-0472">Membrane</keyword>
<keyword evidence="9" id="KW-1185">Reference proteome</keyword>
<accession>A0AAE3R8R6</accession>
<evidence type="ECO:0000256" key="3">
    <source>
        <dbReference type="ARBA" id="ARBA00022729"/>
    </source>
</evidence>
<feature type="domain" description="RagB/SusD" evidence="6">
    <location>
        <begin position="308"/>
        <end position="483"/>
    </location>
</feature>
<dbReference type="RefSeq" id="WP_314514093.1">
    <property type="nucleotide sequence ID" value="NZ_JASJOU010000008.1"/>
</dbReference>
<dbReference type="Pfam" id="PF07980">
    <property type="entry name" value="SusD_RagB"/>
    <property type="match status" value="1"/>
</dbReference>
<dbReference type="Gene3D" id="1.25.40.390">
    <property type="match status" value="1"/>
</dbReference>
<dbReference type="InterPro" id="IPR033985">
    <property type="entry name" value="SusD-like_N"/>
</dbReference>
<comment type="caution">
    <text evidence="8">The sequence shown here is derived from an EMBL/GenBank/DDBJ whole genome shotgun (WGS) entry which is preliminary data.</text>
</comment>
<gene>
    <name evidence="8" type="ORF">QNI22_22615</name>
</gene>
<comment type="subcellular location">
    <subcellularLocation>
        <location evidence="1">Cell outer membrane</location>
    </subcellularLocation>
</comment>